<keyword evidence="1 4" id="KW-0963">Cytoplasm</keyword>
<dbReference type="Gene3D" id="3.60.20.10">
    <property type="entry name" value="Glutamine Phosphoribosylpyrophosphate, subunit 1, domain 1"/>
    <property type="match status" value="1"/>
</dbReference>
<evidence type="ECO:0000313" key="6">
    <source>
        <dbReference type="EMBL" id="CCI41727.1"/>
    </source>
</evidence>
<dbReference type="Proteomes" id="UP000053237">
    <property type="component" value="Unassembled WGS sequence"/>
</dbReference>
<dbReference type="NCBIfam" id="NF003075">
    <property type="entry name" value="PRK03996.1"/>
    <property type="match status" value="1"/>
</dbReference>
<dbReference type="OrthoDB" id="431557at2759"/>
<reference evidence="6 7" key="1">
    <citation type="submission" date="2012-05" db="EMBL/GenBank/DDBJ databases">
        <title>Recombination and specialization in a pathogen metapopulation.</title>
        <authorList>
            <person name="Gardiner A."/>
            <person name="Kemen E."/>
            <person name="Schultz-Larsen T."/>
            <person name="MacLean D."/>
            <person name="Van Oosterhout C."/>
            <person name="Jones J.D.G."/>
        </authorList>
    </citation>
    <scope>NUCLEOTIDE SEQUENCE [LARGE SCALE GENOMIC DNA]</scope>
    <source>
        <strain evidence="6 7">Ac Nc2</strain>
    </source>
</reference>
<feature type="domain" description="Proteasome alpha-type subunits" evidence="5">
    <location>
        <begin position="4"/>
        <end position="26"/>
    </location>
</feature>
<dbReference type="AlphaFoldDB" id="A0A024G4X0"/>
<comment type="subcellular location">
    <subcellularLocation>
        <location evidence="4">Cytoplasm</location>
    </subcellularLocation>
    <subcellularLocation>
        <location evidence="4">Nucleus</location>
    </subcellularLocation>
</comment>
<protein>
    <recommendedName>
        <fullName evidence="4">Proteasome subunit alpha type</fullName>
    </recommendedName>
</protein>
<evidence type="ECO:0000256" key="1">
    <source>
        <dbReference type="ARBA" id="ARBA00022490"/>
    </source>
</evidence>
<evidence type="ECO:0000256" key="2">
    <source>
        <dbReference type="ARBA" id="ARBA00022942"/>
    </source>
</evidence>
<keyword evidence="4" id="KW-0539">Nucleus</keyword>
<dbReference type="CDD" id="cd03755">
    <property type="entry name" value="proteasome_alpha_type_7"/>
    <property type="match status" value="1"/>
</dbReference>
<dbReference type="SUPFAM" id="SSF56235">
    <property type="entry name" value="N-terminal nucleophile aminohydrolases (Ntn hydrolases)"/>
    <property type="match status" value="1"/>
</dbReference>
<dbReference type="InterPro" id="IPR050115">
    <property type="entry name" value="Proteasome_alpha"/>
</dbReference>
<comment type="similarity">
    <text evidence="3 4">Belongs to the peptidase T1A family.</text>
</comment>
<dbReference type="InterPro" id="IPR023332">
    <property type="entry name" value="Proteasome_alpha-type"/>
</dbReference>
<evidence type="ECO:0000256" key="4">
    <source>
        <dbReference type="RuleBase" id="RU000551"/>
    </source>
</evidence>
<evidence type="ECO:0000313" key="7">
    <source>
        <dbReference type="Proteomes" id="UP000053237"/>
    </source>
</evidence>
<name>A0A024G4X0_9STRA</name>
<sequence length="248" mass="27433">MSKYDRAITVFSPDGHLFQVEYAMEAVKKGSVVVGVRGKDSVILAVERKETAKLQDPRTMRKMFQLDENIFAAFAGLHADARVLVNKARLECQSYRLTVEDAPSVEYISRYIARTQQKYTQRGGVRPFGISMLIAGYDSKGVPKLYQTDPSGTYYAWKANALGRNSSTLREFLEKNYVDNMSREDAITLSIKTLLEVVEAGSKNIELAIVQADGELSILADEQVEKVCAAIEAEKEAARGGAESKSSS</sequence>
<gene>
    <name evidence="6" type="ORF">BN9_025110</name>
</gene>
<proteinExistence type="inferred from homology"/>
<evidence type="ECO:0000256" key="3">
    <source>
        <dbReference type="PROSITE-ProRule" id="PRU00808"/>
    </source>
</evidence>
<dbReference type="InterPro" id="IPR029055">
    <property type="entry name" value="Ntn_hydrolases_N"/>
</dbReference>
<dbReference type="GO" id="GO:0019773">
    <property type="term" value="C:proteasome core complex, alpha-subunit complex"/>
    <property type="evidence" value="ECO:0007669"/>
    <property type="project" value="UniProtKB-UniRule"/>
</dbReference>
<dbReference type="Pfam" id="PF00227">
    <property type="entry name" value="Proteasome"/>
    <property type="match status" value="1"/>
</dbReference>
<dbReference type="InterPro" id="IPR000426">
    <property type="entry name" value="Proteasome_asu_N"/>
</dbReference>
<dbReference type="GO" id="GO:0005634">
    <property type="term" value="C:nucleus"/>
    <property type="evidence" value="ECO:0007669"/>
    <property type="project" value="UniProtKB-SubCell"/>
</dbReference>
<dbReference type="PANTHER" id="PTHR11599">
    <property type="entry name" value="PROTEASOME SUBUNIT ALPHA/BETA"/>
    <property type="match status" value="1"/>
</dbReference>
<dbReference type="EMBL" id="CAIX01000024">
    <property type="protein sequence ID" value="CCI41727.1"/>
    <property type="molecule type" value="Genomic_DNA"/>
</dbReference>
<dbReference type="GO" id="GO:0006511">
    <property type="term" value="P:ubiquitin-dependent protein catabolic process"/>
    <property type="evidence" value="ECO:0007669"/>
    <property type="project" value="InterPro"/>
</dbReference>
<dbReference type="FunFam" id="3.60.20.10:FF:000004">
    <property type="entry name" value="Proteasome subunit alpha type-4"/>
    <property type="match status" value="1"/>
</dbReference>
<evidence type="ECO:0000259" key="5">
    <source>
        <dbReference type="PROSITE" id="PS00388"/>
    </source>
</evidence>
<dbReference type="GO" id="GO:0005737">
    <property type="term" value="C:cytoplasm"/>
    <property type="evidence" value="ECO:0007669"/>
    <property type="project" value="UniProtKB-SubCell"/>
</dbReference>
<keyword evidence="2 3" id="KW-0647">Proteasome</keyword>
<dbReference type="STRING" id="65357.A0A024G4X0"/>
<keyword evidence="7" id="KW-1185">Reference proteome</keyword>
<comment type="subunit">
    <text evidence="4">The 26S proteasome consists of a 20S proteasome core and two 19S regulatory subunits.</text>
</comment>
<dbReference type="InterPro" id="IPR001353">
    <property type="entry name" value="Proteasome_sua/b"/>
</dbReference>
<dbReference type="FunCoup" id="A0A024G4X0">
    <property type="interactions" value="368"/>
</dbReference>
<dbReference type="PROSITE" id="PS00388">
    <property type="entry name" value="PROTEASOME_ALPHA_1"/>
    <property type="match status" value="1"/>
</dbReference>
<dbReference type="InParanoid" id="A0A024G4X0"/>
<comment type="caution">
    <text evidence="6">The sequence shown here is derived from an EMBL/GenBank/DDBJ whole genome shotgun (WGS) entry which is preliminary data.</text>
</comment>
<dbReference type="SMART" id="SM00948">
    <property type="entry name" value="Proteasome_A_N"/>
    <property type="match status" value="1"/>
</dbReference>
<dbReference type="PROSITE" id="PS51475">
    <property type="entry name" value="PROTEASOME_ALPHA_2"/>
    <property type="match status" value="1"/>
</dbReference>
<organism evidence="6 7">
    <name type="scientific">Albugo candida</name>
    <dbReference type="NCBI Taxonomy" id="65357"/>
    <lineage>
        <taxon>Eukaryota</taxon>
        <taxon>Sar</taxon>
        <taxon>Stramenopiles</taxon>
        <taxon>Oomycota</taxon>
        <taxon>Peronosporomycetes</taxon>
        <taxon>Albuginales</taxon>
        <taxon>Albuginaceae</taxon>
        <taxon>Albugo</taxon>
    </lineage>
</organism>
<accession>A0A024G4X0</accession>
<dbReference type="Pfam" id="PF10584">
    <property type="entry name" value="Proteasome_A_N"/>
    <property type="match status" value="1"/>
</dbReference>